<dbReference type="RefSeq" id="WP_143024091.1">
    <property type="nucleotide sequence ID" value="NZ_FNHG01000009.1"/>
</dbReference>
<accession>A0A1G9SA56</accession>
<dbReference type="AlphaFoldDB" id="A0A1G9SA56"/>
<sequence>MSDTELRSNPAQARLLNAAQTLQTSYRDNAWVRTDGAMQTARGWMDRLTGQAGNEAEPVAQPGQAYIELRQLLTLNAADAAELVVTDVTLATAQARQVDQAARAIIIQPAGFTRSTLTRDLGEVETAISLTREAVTTFDAVVVVMSDRFDEDQRARVNIERDQLAFLSESLRDRADALARLRREIRDVQPFS</sequence>
<dbReference type="STRING" id="144026.SAMN04488568_10918"/>
<organism evidence="1 2">
    <name type="scientific">Maricaulis salignorans</name>
    <dbReference type="NCBI Taxonomy" id="144026"/>
    <lineage>
        <taxon>Bacteria</taxon>
        <taxon>Pseudomonadati</taxon>
        <taxon>Pseudomonadota</taxon>
        <taxon>Alphaproteobacteria</taxon>
        <taxon>Maricaulales</taxon>
        <taxon>Maricaulaceae</taxon>
        <taxon>Maricaulis</taxon>
    </lineage>
</organism>
<keyword evidence="2" id="KW-1185">Reference proteome</keyword>
<evidence type="ECO:0000313" key="2">
    <source>
        <dbReference type="Proteomes" id="UP000199759"/>
    </source>
</evidence>
<name>A0A1G9SA56_9PROT</name>
<protein>
    <submittedName>
        <fullName evidence="1">Uncharacterized protein</fullName>
    </submittedName>
</protein>
<reference evidence="1 2" key="1">
    <citation type="submission" date="2016-10" db="EMBL/GenBank/DDBJ databases">
        <authorList>
            <person name="de Groot N.N."/>
        </authorList>
    </citation>
    <scope>NUCLEOTIDE SEQUENCE [LARGE SCALE GENOMIC DNA]</scope>
    <source>
        <strain evidence="1 2">DSM 16077</strain>
    </source>
</reference>
<gene>
    <name evidence="1" type="ORF">SAMN04488568_10918</name>
</gene>
<dbReference type="EMBL" id="FNHG01000009">
    <property type="protein sequence ID" value="SDM32344.1"/>
    <property type="molecule type" value="Genomic_DNA"/>
</dbReference>
<dbReference type="Proteomes" id="UP000199759">
    <property type="component" value="Unassembled WGS sequence"/>
</dbReference>
<proteinExistence type="predicted"/>
<evidence type="ECO:0000313" key="1">
    <source>
        <dbReference type="EMBL" id="SDM32344.1"/>
    </source>
</evidence>